<keyword evidence="1" id="KW-0472">Membrane</keyword>
<evidence type="ECO:0000313" key="2">
    <source>
        <dbReference type="EMBL" id="STO23001.1"/>
    </source>
</evidence>
<evidence type="ECO:0000256" key="1">
    <source>
        <dbReference type="SAM" id="Phobius"/>
    </source>
</evidence>
<organism evidence="2 3">
    <name type="scientific">Fluoribacter dumoffii</name>
    <dbReference type="NCBI Taxonomy" id="463"/>
    <lineage>
        <taxon>Bacteria</taxon>
        <taxon>Pseudomonadati</taxon>
        <taxon>Pseudomonadota</taxon>
        <taxon>Gammaproteobacteria</taxon>
        <taxon>Legionellales</taxon>
        <taxon>Legionellaceae</taxon>
        <taxon>Fluoribacter</taxon>
    </lineage>
</organism>
<dbReference type="Proteomes" id="UP000254554">
    <property type="component" value="Unassembled WGS sequence"/>
</dbReference>
<evidence type="ECO:0000313" key="3">
    <source>
        <dbReference type="Proteomes" id="UP000254554"/>
    </source>
</evidence>
<gene>
    <name evidence="2" type="ORF">NCTC11370_03103</name>
</gene>
<feature type="transmembrane region" description="Helical" evidence="1">
    <location>
        <begin position="7"/>
        <end position="27"/>
    </location>
</feature>
<protein>
    <submittedName>
        <fullName evidence="2">Uncharacterized protein</fullName>
    </submittedName>
</protein>
<reference evidence="2 3" key="1">
    <citation type="submission" date="2018-06" db="EMBL/GenBank/DDBJ databases">
        <authorList>
            <consortium name="Pathogen Informatics"/>
            <person name="Doyle S."/>
        </authorList>
    </citation>
    <scope>NUCLEOTIDE SEQUENCE [LARGE SCALE GENOMIC DNA]</scope>
    <source>
        <strain evidence="2 3">NCTC11370</strain>
    </source>
</reference>
<keyword evidence="3" id="KW-1185">Reference proteome</keyword>
<name>A0A377GES1_9GAMM</name>
<keyword evidence="1" id="KW-0812">Transmembrane</keyword>
<accession>A0A377GES1</accession>
<sequence length="31" mass="3575">MRRKKTFSWIIALLVLLIILAFFLHGMSAAL</sequence>
<dbReference type="AlphaFoldDB" id="A0A377GES1"/>
<dbReference type="EMBL" id="UGGT01000001">
    <property type="protein sequence ID" value="STO23001.1"/>
    <property type="molecule type" value="Genomic_DNA"/>
</dbReference>
<proteinExistence type="predicted"/>
<dbReference type="STRING" id="1094715.GCA_000236165_03089"/>
<keyword evidence="1" id="KW-1133">Transmembrane helix</keyword>